<comment type="caution">
    <text evidence="1">The sequence shown here is derived from an EMBL/GenBank/DDBJ whole genome shotgun (WGS) entry which is preliminary data.</text>
</comment>
<gene>
    <name evidence="1" type="ORF">JQ615_19545</name>
</gene>
<protein>
    <submittedName>
        <fullName evidence="1">Uncharacterized protein</fullName>
    </submittedName>
</protein>
<organism evidence="1 2">
    <name type="scientific">Bradyrhizobium jicamae</name>
    <dbReference type="NCBI Taxonomy" id="280332"/>
    <lineage>
        <taxon>Bacteria</taxon>
        <taxon>Pseudomonadati</taxon>
        <taxon>Pseudomonadota</taxon>
        <taxon>Alphaproteobacteria</taxon>
        <taxon>Hyphomicrobiales</taxon>
        <taxon>Nitrobacteraceae</taxon>
        <taxon>Bradyrhizobium</taxon>
    </lineage>
</organism>
<dbReference type="EMBL" id="JAFCJH010000019">
    <property type="protein sequence ID" value="MBR0797586.1"/>
    <property type="molecule type" value="Genomic_DNA"/>
</dbReference>
<dbReference type="Proteomes" id="UP001315278">
    <property type="component" value="Unassembled WGS sequence"/>
</dbReference>
<evidence type="ECO:0000313" key="2">
    <source>
        <dbReference type="Proteomes" id="UP001315278"/>
    </source>
</evidence>
<accession>A0ABS5FLC8</accession>
<name>A0ABS5FLC8_9BRAD</name>
<dbReference type="RefSeq" id="WP_212397895.1">
    <property type="nucleotide sequence ID" value="NZ_JAFCJH010000019.1"/>
</dbReference>
<reference evidence="2" key="1">
    <citation type="journal article" date="2021" name="ISME J.">
        <title>Evolutionary origin and ecological implication of a unique nif island in free-living Bradyrhizobium lineages.</title>
        <authorList>
            <person name="Tao J."/>
        </authorList>
    </citation>
    <scope>NUCLEOTIDE SEQUENCE [LARGE SCALE GENOMIC DNA]</scope>
    <source>
        <strain evidence="2">SZCCT0434</strain>
    </source>
</reference>
<evidence type="ECO:0000313" key="1">
    <source>
        <dbReference type="EMBL" id="MBR0797586.1"/>
    </source>
</evidence>
<proteinExistence type="predicted"/>
<sequence>MWRTILLTILVLLAVLNLGYRGYLLRNAPHAVKARCAREPVNILRRSQYSNCLAREWH</sequence>
<keyword evidence="2" id="KW-1185">Reference proteome</keyword>